<evidence type="ECO:0000313" key="3">
    <source>
        <dbReference type="Proteomes" id="UP001606301"/>
    </source>
</evidence>
<evidence type="ECO:0000313" key="2">
    <source>
        <dbReference type="EMBL" id="MFG6440038.1"/>
    </source>
</evidence>
<reference evidence="2 3" key="1">
    <citation type="submission" date="2024-08" db="EMBL/GenBank/DDBJ databases">
        <authorList>
            <person name="Lu H."/>
        </authorList>
    </citation>
    <scope>NUCLEOTIDE SEQUENCE [LARGE SCALE GENOMIC DNA]</scope>
    <source>
        <strain evidence="2 3">LKC17W</strain>
    </source>
</reference>
<keyword evidence="1" id="KW-1133">Transmembrane helix</keyword>
<gene>
    <name evidence="2" type="ORF">ACG0Z3_05025</name>
</gene>
<proteinExistence type="predicted"/>
<keyword evidence="1" id="KW-0812">Transmembrane</keyword>
<sequence>MRPAPFTLLALGLVFAAFGAYSLYALWAVGYVGIWQAGMASVGAWQLLLDLVLMSLIALAWLVQDARRTGRKAWPFVVMTLAVGSFGPLLYLLLAPRHPAGVAALQP</sequence>
<keyword evidence="1" id="KW-0472">Membrane</keyword>
<dbReference type="RefSeq" id="WP_394395869.1">
    <property type="nucleotide sequence ID" value="NZ_JBIGHW010000002.1"/>
</dbReference>
<protein>
    <submittedName>
        <fullName evidence="2">DUF2834 domain-containing protein</fullName>
    </submittedName>
</protein>
<organism evidence="2 3">
    <name type="scientific">Pelomonas margarita</name>
    <dbReference type="NCBI Taxonomy" id="3299031"/>
    <lineage>
        <taxon>Bacteria</taxon>
        <taxon>Pseudomonadati</taxon>
        <taxon>Pseudomonadota</taxon>
        <taxon>Betaproteobacteria</taxon>
        <taxon>Burkholderiales</taxon>
        <taxon>Sphaerotilaceae</taxon>
        <taxon>Roseateles</taxon>
    </lineage>
</organism>
<dbReference type="Proteomes" id="UP001606301">
    <property type="component" value="Unassembled WGS sequence"/>
</dbReference>
<evidence type="ECO:0000256" key="1">
    <source>
        <dbReference type="SAM" id="Phobius"/>
    </source>
</evidence>
<comment type="caution">
    <text evidence="2">The sequence shown here is derived from an EMBL/GenBank/DDBJ whole genome shotgun (WGS) entry which is preliminary data.</text>
</comment>
<accession>A0ABW7FEI9</accession>
<keyword evidence="3" id="KW-1185">Reference proteome</keyword>
<feature type="transmembrane region" description="Helical" evidence="1">
    <location>
        <begin position="43"/>
        <end position="62"/>
    </location>
</feature>
<name>A0ABW7FEI9_9BURK</name>
<dbReference type="EMBL" id="JBIGHW010000002">
    <property type="protein sequence ID" value="MFG6440038.1"/>
    <property type="molecule type" value="Genomic_DNA"/>
</dbReference>
<feature type="transmembrane region" description="Helical" evidence="1">
    <location>
        <begin position="74"/>
        <end position="94"/>
    </location>
</feature>